<evidence type="ECO:0000256" key="9">
    <source>
        <dbReference type="RuleBase" id="RU003357"/>
    </source>
</evidence>
<dbReference type="SUPFAM" id="SSF49464">
    <property type="entry name" value="Carboxypeptidase regulatory domain-like"/>
    <property type="match status" value="1"/>
</dbReference>
<evidence type="ECO:0000256" key="8">
    <source>
        <dbReference type="PROSITE-ProRule" id="PRU01360"/>
    </source>
</evidence>
<dbReference type="Proteomes" id="UP000196587">
    <property type="component" value="Unassembled WGS sequence"/>
</dbReference>
<evidence type="ECO:0000313" key="14">
    <source>
        <dbReference type="Proteomes" id="UP000196587"/>
    </source>
</evidence>
<dbReference type="InterPro" id="IPR023997">
    <property type="entry name" value="TonB-dep_OMP_SusC/RagA_CS"/>
</dbReference>
<dbReference type="InterPro" id="IPR039426">
    <property type="entry name" value="TonB-dep_rcpt-like"/>
</dbReference>
<protein>
    <submittedName>
        <fullName evidence="13">SusC/RagA family TonB-linked outer membrane protein</fullName>
    </submittedName>
</protein>
<dbReference type="SUPFAM" id="SSF56935">
    <property type="entry name" value="Porins"/>
    <property type="match status" value="1"/>
</dbReference>
<dbReference type="NCBIfam" id="TIGR04057">
    <property type="entry name" value="SusC_RagA_signa"/>
    <property type="match status" value="1"/>
</dbReference>
<evidence type="ECO:0000259" key="11">
    <source>
        <dbReference type="Pfam" id="PF00593"/>
    </source>
</evidence>
<evidence type="ECO:0000313" key="13">
    <source>
        <dbReference type="EMBL" id="OUP33023.1"/>
    </source>
</evidence>
<keyword evidence="7 8" id="KW-0998">Cell outer membrane</keyword>
<keyword evidence="10" id="KW-0732">Signal</keyword>
<dbReference type="InterPro" id="IPR037066">
    <property type="entry name" value="Plug_dom_sf"/>
</dbReference>
<dbReference type="InterPro" id="IPR008969">
    <property type="entry name" value="CarboxyPept-like_regulatory"/>
</dbReference>
<dbReference type="RefSeq" id="WP_087413117.1">
    <property type="nucleotide sequence ID" value="NZ_CALIXP010000064.1"/>
</dbReference>
<dbReference type="EMBL" id="NFKE01000009">
    <property type="protein sequence ID" value="OUP33023.1"/>
    <property type="molecule type" value="Genomic_DNA"/>
</dbReference>
<evidence type="ECO:0000256" key="1">
    <source>
        <dbReference type="ARBA" id="ARBA00004571"/>
    </source>
</evidence>
<evidence type="ECO:0000259" key="12">
    <source>
        <dbReference type="Pfam" id="PF07715"/>
    </source>
</evidence>
<dbReference type="Pfam" id="PF13715">
    <property type="entry name" value="CarbopepD_reg_2"/>
    <property type="match status" value="1"/>
</dbReference>
<feature type="chain" id="PRO_5012825137" evidence="10">
    <location>
        <begin position="29"/>
        <end position="984"/>
    </location>
</feature>
<dbReference type="AlphaFoldDB" id="A0A1Y4JKJ2"/>
<dbReference type="InterPro" id="IPR036942">
    <property type="entry name" value="Beta-barrel_TonB_sf"/>
</dbReference>
<sequence>MNVKRTKWCLSRSFLVFIGLFVTMMASAQQFTVKGTVKDATGEPIIGANVMVKGTSNGTITDIDGNYSISGANSSSVLVFTFIGYKSQEVACKGQHEINVVLAEDSQTLDEVVVVGYGSLSKKELSSSIVQVDKSEFQQGAMNNPMEMLTGKVAGLNVNNTASANPNSGSSLQIRGATSITASNDPLIVIDGIAGGDIRNLSSQDIESMTVLKDAASAAIYGTRGANGVILITTKKGVSEPGTAKVTYDSWFGVNFANSGPDILSPDEFRRSRRGTDYGASTDWYGLLLRDFSYDNNQYISIDGSTKNGYYGASFNYKNATGIDLKSAREEYGGRFVIEQRVIDNRLQLNGSLNARRVNETWGNDGMFDTALSMNPTMPLYDDNGNYYQPSSPTDARNPVAELRDIDNNGQRMYVLGTAEAKLNILRSEKQTLNTSLSYSLHYNDLKQQYFTPSTSGESYWNGYKGRAEVTYQKWYTQRLEWLANYALDIQDHSIKAVAGYTYENTRWERLQASNNDFAYDNIKWHDLGSGSYLADGKAKMATGQSVAKLIGTFGRINYNWKDLIMASASIRYEGSTKFGKNHKWGAFPSASLAWEIANMNFMKNISKVVKSLKPRISYGVTGRSDFDSYLSLATYSTKGSYFMNGEWVKGYAPSVNANPELGWEKSVSVNVGIDFVLWNRLRGSIDWFDRQSKDLLYNYTAPQPPFVYNSILVNVGTTQNRGVELSIDGDIFKGTKVEWTSGINYSYGTTKLKTLSNSMYQASYVELYQKPGVGTSEYFFRVQEGGKVGQFYGYEYAGVEDGKMLIYTDEGEKVPVSEADVKYKRYIGNGTPTSFLSWNNTLRYKNFDLNIFFRGAFGFDIFNMRKYGMGLQGAGTDNVLRDAYLKDKDIVTGGGVISSFFLEKGDYFKLENVTLGYNFTPKPNKILNSMRVFVSAKNLFTLTGYSGNDPSVVSVNGLEPGVDSNSAYPTATQVSLGLTLRFK</sequence>
<dbReference type="InterPro" id="IPR012910">
    <property type="entry name" value="Plug_dom"/>
</dbReference>
<keyword evidence="5 9" id="KW-0798">TonB box</keyword>
<evidence type="ECO:0000256" key="7">
    <source>
        <dbReference type="ARBA" id="ARBA00023237"/>
    </source>
</evidence>
<dbReference type="Pfam" id="PF00593">
    <property type="entry name" value="TonB_dep_Rec_b-barrel"/>
    <property type="match status" value="1"/>
</dbReference>
<comment type="subcellular location">
    <subcellularLocation>
        <location evidence="1 8">Cell outer membrane</location>
        <topology evidence="1 8">Multi-pass membrane protein</topology>
    </subcellularLocation>
</comment>
<keyword evidence="4 8" id="KW-0812">Transmembrane</keyword>
<organism evidence="13 14">
    <name type="scientific">Bacteroides clarus</name>
    <dbReference type="NCBI Taxonomy" id="626929"/>
    <lineage>
        <taxon>Bacteria</taxon>
        <taxon>Pseudomonadati</taxon>
        <taxon>Bacteroidota</taxon>
        <taxon>Bacteroidia</taxon>
        <taxon>Bacteroidales</taxon>
        <taxon>Bacteroidaceae</taxon>
        <taxon>Bacteroides</taxon>
    </lineage>
</organism>
<dbReference type="PROSITE" id="PS52016">
    <property type="entry name" value="TONB_DEPENDENT_REC_3"/>
    <property type="match status" value="1"/>
</dbReference>
<feature type="domain" description="TonB-dependent receptor plug" evidence="12">
    <location>
        <begin position="122"/>
        <end position="229"/>
    </location>
</feature>
<evidence type="ECO:0000256" key="2">
    <source>
        <dbReference type="ARBA" id="ARBA00022448"/>
    </source>
</evidence>
<keyword evidence="6 8" id="KW-0472">Membrane</keyword>
<accession>A0A1Y4JKJ2</accession>
<evidence type="ECO:0000256" key="3">
    <source>
        <dbReference type="ARBA" id="ARBA00022452"/>
    </source>
</evidence>
<reference evidence="14" key="1">
    <citation type="submission" date="2017-04" db="EMBL/GenBank/DDBJ databases">
        <title>Function of individual gut microbiota members based on whole genome sequencing of pure cultures obtained from chicken caecum.</title>
        <authorList>
            <person name="Medvecky M."/>
            <person name="Cejkova D."/>
            <person name="Polansky O."/>
            <person name="Karasova D."/>
            <person name="Kubasova T."/>
            <person name="Cizek A."/>
            <person name="Rychlik I."/>
        </authorList>
    </citation>
    <scope>NUCLEOTIDE SEQUENCE [LARGE SCALE GENOMIC DNA]</scope>
    <source>
        <strain evidence="14">An189</strain>
    </source>
</reference>
<evidence type="ECO:0000256" key="5">
    <source>
        <dbReference type="ARBA" id="ARBA00023077"/>
    </source>
</evidence>
<comment type="similarity">
    <text evidence="8 9">Belongs to the TonB-dependent receptor family.</text>
</comment>
<proteinExistence type="inferred from homology"/>
<evidence type="ECO:0000256" key="4">
    <source>
        <dbReference type="ARBA" id="ARBA00022692"/>
    </source>
</evidence>
<name>A0A1Y4JKJ2_9BACE</name>
<dbReference type="FunFam" id="2.60.40.1120:FF:000003">
    <property type="entry name" value="Outer membrane protein Omp121"/>
    <property type="match status" value="1"/>
</dbReference>
<dbReference type="Gene3D" id="2.170.130.10">
    <property type="entry name" value="TonB-dependent receptor, plug domain"/>
    <property type="match status" value="1"/>
</dbReference>
<keyword evidence="2 8" id="KW-0813">Transport</keyword>
<keyword evidence="3 8" id="KW-1134">Transmembrane beta strand</keyword>
<dbReference type="GO" id="GO:0009279">
    <property type="term" value="C:cell outer membrane"/>
    <property type="evidence" value="ECO:0007669"/>
    <property type="project" value="UniProtKB-SubCell"/>
</dbReference>
<dbReference type="NCBIfam" id="TIGR04056">
    <property type="entry name" value="OMP_RagA_SusC"/>
    <property type="match status" value="1"/>
</dbReference>
<dbReference type="Gene3D" id="2.40.170.20">
    <property type="entry name" value="TonB-dependent receptor, beta-barrel domain"/>
    <property type="match status" value="1"/>
</dbReference>
<dbReference type="InterPro" id="IPR023996">
    <property type="entry name" value="TonB-dep_OMP_SusC/RagA"/>
</dbReference>
<dbReference type="Pfam" id="PF07715">
    <property type="entry name" value="Plug"/>
    <property type="match status" value="1"/>
</dbReference>
<dbReference type="Gene3D" id="2.60.40.1120">
    <property type="entry name" value="Carboxypeptidase-like, regulatory domain"/>
    <property type="match status" value="1"/>
</dbReference>
<feature type="signal peptide" evidence="10">
    <location>
        <begin position="1"/>
        <end position="28"/>
    </location>
</feature>
<gene>
    <name evidence="13" type="ORF">B5F24_12530</name>
</gene>
<evidence type="ECO:0000256" key="6">
    <source>
        <dbReference type="ARBA" id="ARBA00023136"/>
    </source>
</evidence>
<feature type="domain" description="TonB-dependent receptor-like beta-barrel" evidence="11">
    <location>
        <begin position="388"/>
        <end position="845"/>
    </location>
</feature>
<comment type="caution">
    <text evidence="13">The sequence shown here is derived from an EMBL/GenBank/DDBJ whole genome shotgun (WGS) entry which is preliminary data.</text>
</comment>
<dbReference type="InterPro" id="IPR000531">
    <property type="entry name" value="Beta-barrel_TonB"/>
</dbReference>
<evidence type="ECO:0000256" key="10">
    <source>
        <dbReference type="SAM" id="SignalP"/>
    </source>
</evidence>